<dbReference type="InterPro" id="IPR036291">
    <property type="entry name" value="NAD(P)-bd_dom_sf"/>
</dbReference>
<proteinExistence type="predicted"/>
<dbReference type="Gene3D" id="3.40.50.720">
    <property type="entry name" value="NAD(P)-binding Rossmann-like Domain"/>
    <property type="match status" value="1"/>
</dbReference>
<feature type="domain" description="NAD-dependent epimerase/dehydratase" evidence="1">
    <location>
        <begin position="5"/>
        <end position="218"/>
    </location>
</feature>
<evidence type="ECO:0000313" key="3">
    <source>
        <dbReference type="Proteomes" id="UP000034333"/>
    </source>
</evidence>
<protein>
    <submittedName>
        <fullName evidence="2">CDP-abequose synthase</fullName>
    </submittedName>
</protein>
<dbReference type="SUPFAM" id="SSF51735">
    <property type="entry name" value="NAD(P)-binding Rossmann-fold domains"/>
    <property type="match status" value="1"/>
</dbReference>
<dbReference type="AlphaFoldDB" id="A0A0G0KJB3"/>
<dbReference type="Pfam" id="PF01370">
    <property type="entry name" value="Epimerase"/>
    <property type="match status" value="1"/>
</dbReference>
<reference evidence="2 3" key="1">
    <citation type="journal article" date="2015" name="Nature">
        <title>rRNA introns, odd ribosomes, and small enigmatic genomes across a large radiation of phyla.</title>
        <authorList>
            <person name="Brown C.T."/>
            <person name="Hug L.A."/>
            <person name="Thomas B.C."/>
            <person name="Sharon I."/>
            <person name="Castelle C.J."/>
            <person name="Singh A."/>
            <person name="Wilkins M.J."/>
            <person name="Williams K.H."/>
            <person name="Banfield J.F."/>
        </authorList>
    </citation>
    <scope>NUCLEOTIDE SEQUENCE [LARGE SCALE GENOMIC DNA]</scope>
</reference>
<dbReference type="STRING" id="1619036.US58_C0014G0028"/>
<organism evidence="2 3">
    <name type="scientific">Candidatus Magasanikbacteria bacterium GW2011_GWA2_37_8</name>
    <dbReference type="NCBI Taxonomy" id="1619036"/>
    <lineage>
        <taxon>Bacteria</taxon>
        <taxon>Candidatus Magasanikiibacteriota</taxon>
    </lineage>
</organism>
<name>A0A0G0KJB3_9BACT</name>
<sequence length="294" mass="33408">MSKTILLTGGTGFLGSNLLKKLLSLDYNVILLKRSFSNTHRIDDVLSDIKCYNIDQIDLTTVFKDQSIDIVLHCATDYGRKKTSPLQIIEANLILPLKLLQLGKENGIKCFINTDTILDKRINHYSLSKSQFMDWLKTYKENIVCINLALEHFYGPGDDKTKFVSYIFDCLLNNVNNIELTKGDQKRDFIYIDDIVDAFITVISNVSNTVNGFFHYEVGTNKSLSIRQLVELTKDLIGNKVTTLDFGALPYRTDEVMESSSDTAAIRSLGWVPKYDIKLGLEKMLLIEKNKKLI</sequence>
<evidence type="ECO:0000259" key="1">
    <source>
        <dbReference type="Pfam" id="PF01370"/>
    </source>
</evidence>
<accession>A0A0G0KJB3</accession>
<gene>
    <name evidence="2" type="ORF">US58_C0014G0028</name>
</gene>
<dbReference type="InterPro" id="IPR050177">
    <property type="entry name" value="Lipid_A_modif_metabolic_enz"/>
</dbReference>
<comment type="caution">
    <text evidence="2">The sequence shown here is derived from an EMBL/GenBank/DDBJ whole genome shotgun (WGS) entry which is preliminary data.</text>
</comment>
<dbReference type="PATRIC" id="fig|1619036.3.peg.461"/>
<dbReference type="PANTHER" id="PTHR43245:SF13">
    <property type="entry name" value="UDP-D-APIOSE_UDP-D-XYLOSE SYNTHASE 2"/>
    <property type="match status" value="1"/>
</dbReference>
<dbReference type="EMBL" id="LBTN01000014">
    <property type="protein sequence ID" value="KKQ40666.1"/>
    <property type="molecule type" value="Genomic_DNA"/>
</dbReference>
<dbReference type="InterPro" id="IPR001509">
    <property type="entry name" value="Epimerase_deHydtase"/>
</dbReference>
<evidence type="ECO:0000313" key="2">
    <source>
        <dbReference type="EMBL" id="KKQ40666.1"/>
    </source>
</evidence>
<dbReference type="PANTHER" id="PTHR43245">
    <property type="entry name" value="BIFUNCTIONAL POLYMYXIN RESISTANCE PROTEIN ARNA"/>
    <property type="match status" value="1"/>
</dbReference>
<dbReference type="Proteomes" id="UP000034333">
    <property type="component" value="Unassembled WGS sequence"/>
</dbReference>